<dbReference type="Proteomes" id="UP000053573">
    <property type="component" value="Unassembled WGS sequence"/>
</dbReference>
<comment type="caution">
    <text evidence="1">The sequence shown here is derived from an EMBL/GenBank/DDBJ whole genome shotgun (WGS) entry which is preliminary data.</text>
</comment>
<protein>
    <submittedName>
        <fullName evidence="1">Uncharacterized protein</fullName>
    </submittedName>
</protein>
<accession>A0A0H1BB70</accession>
<dbReference type="AlphaFoldDB" id="A0A0H1BB70"/>
<evidence type="ECO:0000313" key="1">
    <source>
        <dbReference type="EMBL" id="KLJ08282.1"/>
    </source>
</evidence>
<evidence type="ECO:0000313" key="2">
    <source>
        <dbReference type="Proteomes" id="UP000053573"/>
    </source>
</evidence>
<gene>
    <name evidence="1" type="ORF">EMPG_16282</name>
</gene>
<name>A0A0H1BB70_9EURO</name>
<dbReference type="OrthoDB" id="4442598at2759"/>
<dbReference type="EMBL" id="LDEV01002625">
    <property type="protein sequence ID" value="KLJ08282.1"/>
    <property type="molecule type" value="Genomic_DNA"/>
</dbReference>
<organism evidence="1 2">
    <name type="scientific">Blastomyces silverae</name>
    <dbReference type="NCBI Taxonomy" id="2060906"/>
    <lineage>
        <taxon>Eukaryota</taxon>
        <taxon>Fungi</taxon>
        <taxon>Dikarya</taxon>
        <taxon>Ascomycota</taxon>
        <taxon>Pezizomycotina</taxon>
        <taxon>Eurotiomycetes</taxon>
        <taxon>Eurotiomycetidae</taxon>
        <taxon>Onygenales</taxon>
        <taxon>Ajellomycetaceae</taxon>
        <taxon>Blastomyces</taxon>
    </lineage>
</organism>
<keyword evidence="2" id="KW-1185">Reference proteome</keyword>
<sequence length="641" mass="72664">MSSPSICRSWLPPQPRLCRYASSYSQPPRLVTFDKLLHHMRRSTARPEPSASQLLRYALTGTLKTPYNKYFSETLEKYMLEAFSNPDLPEYWTIFNIKPSKSEHRNRRFPVVDRIDPRTLVTFAELPKLEAVCEKYIFSTQVAREFLKYDNALAAPFEHFSKIEDPARILSTLNALVARFTFLKVKVPKRLLLLGMDVAARHFSVPALRSYIRTYVDAGYRQLPGWWAKRLLHSLYSSCQASIFESPTIDLGPMREFVTGLDEDGAYIQLLGIIGGYRRLLDVWPTVQDIFRTGPSNHVLQTFVTEYLAALLRSEFGFKAVYFAEQLSAISNLNDFLPVSIWKQLLEQKNSDGLLKLISRQTMNAIMDEALTSMEINLGITWNPDGGGRHVKTTDMVPWRDQWPVDAMLPSLEPDSSESGSSSYLKRLFAEVKLYGSSKSTKELARVANLLHDFEGFEVPLGSSKDHLGQIHEFAWLPQCCPIEFSNNVPPSPYNIAGPQSPSSLGLIRAFQDIDGKTFKLSMGNLYLMQLGYVCERRRASAEGGINSATGDIWKWRDTGHIICWDRSNGRLIMIFLGKGWGTIDPGLYPENSHPYLPSVANIRLKSSTNFQSEFSESSGAILPLETRYWLDVDPAAYLDS</sequence>
<proteinExistence type="predicted"/>
<reference evidence="2" key="1">
    <citation type="journal article" date="2015" name="PLoS Genet.">
        <title>The dynamic genome and transcriptome of the human fungal pathogen Blastomyces and close relative Emmonsia.</title>
        <authorList>
            <person name="Munoz J.F."/>
            <person name="Gauthier G.M."/>
            <person name="Desjardins C.A."/>
            <person name="Gallo J.E."/>
            <person name="Holder J."/>
            <person name="Sullivan T.D."/>
            <person name="Marty A.J."/>
            <person name="Carmen J.C."/>
            <person name="Chen Z."/>
            <person name="Ding L."/>
            <person name="Gujja S."/>
            <person name="Magrini V."/>
            <person name="Misas E."/>
            <person name="Mitreva M."/>
            <person name="Priest M."/>
            <person name="Saif S."/>
            <person name="Whiston E.A."/>
            <person name="Young S."/>
            <person name="Zeng Q."/>
            <person name="Goldman W.E."/>
            <person name="Mardis E.R."/>
            <person name="Taylor J.W."/>
            <person name="McEwen J.G."/>
            <person name="Clay O.K."/>
            <person name="Klein B.S."/>
            <person name="Cuomo C.A."/>
        </authorList>
    </citation>
    <scope>NUCLEOTIDE SEQUENCE [LARGE SCALE GENOMIC DNA]</scope>
    <source>
        <strain evidence="2">UAMH 139</strain>
    </source>
</reference>